<name>A0A7U2I3W4_PHANO</name>
<dbReference type="EMBL" id="CP069035">
    <property type="protein sequence ID" value="QRD02421.1"/>
    <property type="molecule type" value="Genomic_DNA"/>
</dbReference>
<organism evidence="1 2">
    <name type="scientific">Phaeosphaeria nodorum (strain SN15 / ATCC MYA-4574 / FGSC 10173)</name>
    <name type="common">Glume blotch fungus</name>
    <name type="synonym">Parastagonospora nodorum</name>
    <dbReference type="NCBI Taxonomy" id="321614"/>
    <lineage>
        <taxon>Eukaryota</taxon>
        <taxon>Fungi</taxon>
        <taxon>Dikarya</taxon>
        <taxon>Ascomycota</taxon>
        <taxon>Pezizomycotina</taxon>
        <taxon>Dothideomycetes</taxon>
        <taxon>Pleosporomycetidae</taxon>
        <taxon>Pleosporales</taxon>
        <taxon>Pleosporineae</taxon>
        <taxon>Phaeosphaeriaceae</taxon>
        <taxon>Parastagonospora</taxon>
    </lineage>
</organism>
<sequence length="82" mass="9730">MLRRVIMACSRGVLTPSDMTKAYIRVRRSWWTGTTSCNTKDDDTHWTEFASFGWEWTVVECEWQSQLMVREALVEWYDESTA</sequence>
<proteinExistence type="predicted"/>
<keyword evidence="2" id="KW-1185">Reference proteome</keyword>
<protein>
    <submittedName>
        <fullName evidence="1">Uncharacterized protein</fullName>
    </submittedName>
</protein>
<dbReference type="AlphaFoldDB" id="A0A7U2I3W4"/>
<reference evidence="2" key="1">
    <citation type="journal article" date="2021" name="BMC Genomics">
        <title>Chromosome-level genome assembly and manually-curated proteome of model necrotroph Parastagonospora nodorum Sn15 reveals a genome-wide trove of candidate effector homologs, and redundancy of virulence-related functions within an accessory chromosome.</title>
        <authorList>
            <person name="Bertazzoni S."/>
            <person name="Jones D.A.B."/>
            <person name="Phan H.T."/>
            <person name="Tan K.-C."/>
            <person name="Hane J.K."/>
        </authorList>
    </citation>
    <scope>NUCLEOTIDE SEQUENCE [LARGE SCALE GENOMIC DNA]</scope>
    <source>
        <strain evidence="2">SN15 / ATCC MYA-4574 / FGSC 10173)</strain>
    </source>
</reference>
<evidence type="ECO:0000313" key="1">
    <source>
        <dbReference type="EMBL" id="QRD02421.1"/>
    </source>
</evidence>
<evidence type="ECO:0000313" key="2">
    <source>
        <dbReference type="Proteomes" id="UP000663193"/>
    </source>
</evidence>
<accession>A0A7U2I3W4</accession>
<gene>
    <name evidence="1" type="ORF">JI435_303780</name>
</gene>
<dbReference type="Proteomes" id="UP000663193">
    <property type="component" value="Chromosome 13"/>
</dbReference>
<dbReference type="VEuPathDB" id="FungiDB:JI435_303780"/>